<dbReference type="InterPro" id="IPR000873">
    <property type="entry name" value="AMP-dep_synth/lig_dom"/>
</dbReference>
<protein>
    <submittedName>
        <fullName evidence="5">Carrier domain-containing protein</fullName>
    </submittedName>
</protein>
<reference evidence="5" key="1">
    <citation type="submission" date="2016-11" db="UniProtKB">
        <authorList>
            <consortium name="WormBaseParasite"/>
        </authorList>
    </citation>
    <scope>IDENTIFICATION</scope>
</reference>
<dbReference type="InterPro" id="IPR006162">
    <property type="entry name" value="Ppantetheine_attach_site"/>
</dbReference>
<evidence type="ECO:0000313" key="5">
    <source>
        <dbReference type="WBParaSite" id="Hba_08703"/>
    </source>
</evidence>
<dbReference type="PROSITE" id="PS50075">
    <property type="entry name" value="CARRIER"/>
    <property type="match status" value="1"/>
</dbReference>
<dbReference type="SUPFAM" id="SSF47336">
    <property type="entry name" value="ACP-like"/>
    <property type="match status" value="1"/>
</dbReference>
<accession>A0A1I7WU97</accession>
<dbReference type="AlphaFoldDB" id="A0A1I7WU97"/>
<evidence type="ECO:0000313" key="4">
    <source>
        <dbReference type="Proteomes" id="UP000095283"/>
    </source>
</evidence>
<dbReference type="PANTHER" id="PTHR45527:SF1">
    <property type="entry name" value="FATTY ACID SYNTHASE"/>
    <property type="match status" value="1"/>
</dbReference>
<dbReference type="InterPro" id="IPR009081">
    <property type="entry name" value="PP-bd_ACP"/>
</dbReference>
<keyword evidence="4" id="KW-1185">Reference proteome</keyword>
<organism evidence="4 5">
    <name type="scientific">Heterorhabditis bacteriophora</name>
    <name type="common">Entomopathogenic nematode worm</name>
    <dbReference type="NCBI Taxonomy" id="37862"/>
    <lineage>
        <taxon>Eukaryota</taxon>
        <taxon>Metazoa</taxon>
        <taxon>Ecdysozoa</taxon>
        <taxon>Nematoda</taxon>
        <taxon>Chromadorea</taxon>
        <taxon>Rhabditida</taxon>
        <taxon>Rhabditina</taxon>
        <taxon>Rhabditomorpha</taxon>
        <taxon>Strongyloidea</taxon>
        <taxon>Heterorhabditidae</taxon>
        <taxon>Heterorhabditis</taxon>
    </lineage>
</organism>
<name>A0A1I7WU97_HETBA</name>
<evidence type="ECO:0000256" key="2">
    <source>
        <dbReference type="ARBA" id="ARBA00022553"/>
    </source>
</evidence>
<sequence length="422" mass="48388">MSICLYDLSIIKKNELQTIFHNRTKQTCNIPTSTIVQILQQNRSSLGKINCKYEKFATCTPNRRNVYVSLWGATHKRQVQIYCKKFISLYLERSKLINDINKIVCYRCAAIVLQRDCDLILTIMAVWKSGLIAVPIDIDWPEERIAMTAKMFENPIFLQKDNLNIRKLIEQSKFPVLDINNIFYLTKARWFNLTGPLDLMYITCTSGTTGIPKAVCIEYAGHSNLGVAYTQNFALNSRSRVYQVVNYGFDIFFADIVKTIINGASLTLREKNRTARSKLALVLKYLVNLELIAYVKFKMSSDNIFNLKAFLAERVPDYYIIEVDKFPLNVNGKIDFKKLPQPAIISDDKIPMKPAETLIEKKICEKEIMVNQCFFDAGGDSLKAMLVTQELTSLGYLLDLKEIFSLKTAEKIAQLLKKKQIN</sequence>
<dbReference type="InterPro" id="IPR020845">
    <property type="entry name" value="AMP-binding_CS"/>
</dbReference>
<dbReference type="GO" id="GO:0005737">
    <property type="term" value="C:cytoplasm"/>
    <property type="evidence" value="ECO:0007669"/>
    <property type="project" value="TreeGrafter"/>
</dbReference>
<keyword evidence="2" id="KW-0597">Phosphoprotein</keyword>
<dbReference type="Pfam" id="PF00501">
    <property type="entry name" value="AMP-binding"/>
    <property type="match status" value="1"/>
</dbReference>
<dbReference type="PANTHER" id="PTHR45527">
    <property type="entry name" value="NONRIBOSOMAL PEPTIDE SYNTHETASE"/>
    <property type="match status" value="1"/>
</dbReference>
<dbReference type="Gene3D" id="3.40.50.980">
    <property type="match status" value="2"/>
</dbReference>
<dbReference type="Gene3D" id="1.10.1200.10">
    <property type="entry name" value="ACP-like"/>
    <property type="match status" value="1"/>
</dbReference>
<dbReference type="SUPFAM" id="SSF56801">
    <property type="entry name" value="Acetyl-CoA synthetase-like"/>
    <property type="match status" value="2"/>
</dbReference>
<dbReference type="InterPro" id="IPR036736">
    <property type="entry name" value="ACP-like_sf"/>
</dbReference>
<dbReference type="Proteomes" id="UP000095283">
    <property type="component" value="Unplaced"/>
</dbReference>
<evidence type="ECO:0000259" key="3">
    <source>
        <dbReference type="PROSITE" id="PS50075"/>
    </source>
</evidence>
<keyword evidence="1" id="KW-0596">Phosphopantetheine</keyword>
<dbReference type="WBParaSite" id="Hba_08703">
    <property type="protein sequence ID" value="Hba_08703"/>
    <property type="gene ID" value="Hba_08703"/>
</dbReference>
<dbReference type="PROSITE" id="PS00012">
    <property type="entry name" value="PHOSPHOPANTETHEINE"/>
    <property type="match status" value="1"/>
</dbReference>
<dbReference type="GO" id="GO:0043041">
    <property type="term" value="P:amino acid activation for nonribosomal peptide biosynthetic process"/>
    <property type="evidence" value="ECO:0007669"/>
    <property type="project" value="TreeGrafter"/>
</dbReference>
<evidence type="ECO:0000256" key="1">
    <source>
        <dbReference type="ARBA" id="ARBA00022450"/>
    </source>
</evidence>
<dbReference type="GO" id="GO:0031177">
    <property type="term" value="F:phosphopantetheine binding"/>
    <property type="evidence" value="ECO:0007669"/>
    <property type="project" value="TreeGrafter"/>
</dbReference>
<dbReference type="PROSITE" id="PS00455">
    <property type="entry name" value="AMP_BINDING"/>
    <property type="match status" value="1"/>
</dbReference>
<feature type="domain" description="Carrier" evidence="3">
    <location>
        <begin position="346"/>
        <end position="420"/>
    </location>
</feature>
<dbReference type="GO" id="GO:0044550">
    <property type="term" value="P:secondary metabolite biosynthetic process"/>
    <property type="evidence" value="ECO:0007669"/>
    <property type="project" value="TreeGrafter"/>
</dbReference>
<proteinExistence type="predicted"/>